<dbReference type="Gene3D" id="2.40.128.110">
    <property type="entry name" value="Lipid/polyisoprenoid-binding, YceI-like"/>
    <property type="match status" value="1"/>
</dbReference>
<protein>
    <recommendedName>
        <fullName evidence="2">Lipid/polyisoprenoid-binding YceI-like domain-containing protein</fullName>
    </recommendedName>
</protein>
<evidence type="ECO:0000313" key="3">
    <source>
        <dbReference type="EMBL" id="SJM38258.1"/>
    </source>
</evidence>
<sequence>MITAKTTQSTKTLSQTISCALLLLSPLVATAATPQKWQINPQKTNVNFEVSYLKKSMIKGSFNKVDGTINYDENKLQNTTVRFTVYTDSVDTNLKPRDYFIRRKELLNTKQYPTIKFTSSGAKLKNPREGHVTGKFNALGQSKPMTVKVTLTDVYTQSKTEPSALKFKATALVNRHDFGVTAFPGIFGTTIPIVITGELMPAK</sequence>
<evidence type="ECO:0000313" key="4">
    <source>
        <dbReference type="Proteomes" id="UP000188169"/>
    </source>
</evidence>
<reference evidence="4" key="1">
    <citation type="submission" date="2017-02" db="EMBL/GenBank/DDBJ databases">
        <authorList>
            <person name="Mornico D."/>
        </authorList>
    </citation>
    <scope>NUCLEOTIDE SEQUENCE [LARGE SCALE GENOMIC DNA]</scope>
</reference>
<feature type="chain" id="PRO_5012639148" description="Lipid/polyisoprenoid-binding YceI-like domain-containing protein" evidence="1">
    <location>
        <begin position="32"/>
        <end position="203"/>
    </location>
</feature>
<keyword evidence="1" id="KW-0732">Signal</keyword>
<dbReference type="Pfam" id="PF04264">
    <property type="entry name" value="YceI"/>
    <property type="match status" value="1"/>
</dbReference>
<dbReference type="OrthoDB" id="9811006at2"/>
<dbReference type="SUPFAM" id="SSF101874">
    <property type="entry name" value="YceI-like"/>
    <property type="match status" value="1"/>
</dbReference>
<dbReference type="SMART" id="SM00867">
    <property type="entry name" value="YceI"/>
    <property type="match status" value="1"/>
</dbReference>
<feature type="domain" description="Lipid/polyisoprenoid-binding YceI-like" evidence="2">
    <location>
        <begin position="36"/>
        <end position="200"/>
    </location>
</feature>
<dbReference type="PANTHER" id="PTHR34406">
    <property type="entry name" value="PROTEIN YCEI"/>
    <property type="match status" value="1"/>
</dbReference>
<evidence type="ECO:0000256" key="1">
    <source>
        <dbReference type="SAM" id="SignalP"/>
    </source>
</evidence>
<accession>A0A1R4EIE9</accession>
<dbReference type="AlphaFoldDB" id="A0A1R4EIE9"/>
<organism evidence="3 4">
    <name type="scientific">Psychrobacter pasteurii</name>
    <dbReference type="NCBI Taxonomy" id="1945520"/>
    <lineage>
        <taxon>Bacteria</taxon>
        <taxon>Pseudomonadati</taxon>
        <taxon>Pseudomonadota</taxon>
        <taxon>Gammaproteobacteria</taxon>
        <taxon>Moraxellales</taxon>
        <taxon>Moraxellaceae</taxon>
        <taxon>Psychrobacter</taxon>
    </lineage>
</organism>
<name>A0A1R4EIE9_9GAMM</name>
<keyword evidence="4" id="KW-1185">Reference proteome</keyword>
<dbReference type="InterPro" id="IPR036761">
    <property type="entry name" value="TTHA0802/YceI-like_sf"/>
</dbReference>
<dbReference type="RefSeq" id="WP_077449619.1">
    <property type="nucleotide sequence ID" value="NZ_FUGD01000132.1"/>
</dbReference>
<dbReference type="Proteomes" id="UP000188169">
    <property type="component" value="Unassembled WGS sequence"/>
</dbReference>
<dbReference type="InterPro" id="IPR007372">
    <property type="entry name" value="Lipid/polyisoprenoid-bd_YceI"/>
</dbReference>
<feature type="signal peptide" evidence="1">
    <location>
        <begin position="1"/>
        <end position="31"/>
    </location>
</feature>
<dbReference type="EMBL" id="FUGD01000132">
    <property type="protein sequence ID" value="SJM38258.1"/>
    <property type="molecule type" value="Genomic_DNA"/>
</dbReference>
<proteinExistence type="predicted"/>
<dbReference type="PANTHER" id="PTHR34406:SF1">
    <property type="entry name" value="PROTEIN YCEI"/>
    <property type="match status" value="1"/>
</dbReference>
<evidence type="ECO:0000259" key="2">
    <source>
        <dbReference type="SMART" id="SM00867"/>
    </source>
</evidence>
<gene>
    <name evidence="3" type="ORF">A1019T_02248</name>
</gene>